<keyword evidence="1" id="KW-0812">Transmembrane</keyword>
<evidence type="ECO:0000313" key="3">
    <source>
        <dbReference type="Proteomes" id="UP000019151"/>
    </source>
</evidence>
<accession>W0RIG3</accession>
<dbReference type="Proteomes" id="UP000019151">
    <property type="component" value="Chromosome"/>
</dbReference>
<gene>
    <name evidence="2" type="ORF">J421_2670</name>
</gene>
<organism evidence="2 3">
    <name type="scientific">Gemmatirosa kalamazoonensis</name>
    <dbReference type="NCBI Taxonomy" id="861299"/>
    <lineage>
        <taxon>Bacteria</taxon>
        <taxon>Pseudomonadati</taxon>
        <taxon>Gemmatimonadota</taxon>
        <taxon>Gemmatimonadia</taxon>
        <taxon>Gemmatimonadales</taxon>
        <taxon>Gemmatimonadaceae</taxon>
        <taxon>Gemmatirosa</taxon>
    </lineage>
</organism>
<keyword evidence="3" id="KW-1185">Reference proteome</keyword>
<keyword evidence="1" id="KW-0472">Membrane</keyword>
<dbReference type="AlphaFoldDB" id="W0RIG3"/>
<proteinExistence type="predicted"/>
<name>W0RIG3_9BACT</name>
<evidence type="ECO:0000313" key="2">
    <source>
        <dbReference type="EMBL" id="AHG90207.1"/>
    </source>
</evidence>
<dbReference type="EMBL" id="CP007128">
    <property type="protein sequence ID" value="AHG90207.1"/>
    <property type="molecule type" value="Genomic_DNA"/>
</dbReference>
<keyword evidence="1" id="KW-1133">Transmembrane helix</keyword>
<dbReference type="KEGG" id="gba:J421_2670"/>
<dbReference type="HOGENOM" id="CLU_200402_0_0_0"/>
<dbReference type="eggNOG" id="ENOG502ZU41">
    <property type="taxonomic scope" value="Bacteria"/>
</dbReference>
<feature type="transmembrane region" description="Helical" evidence="1">
    <location>
        <begin position="34"/>
        <end position="54"/>
    </location>
</feature>
<dbReference type="InParanoid" id="W0RIG3"/>
<protein>
    <submittedName>
        <fullName evidence="2">Uncharacterized protein</fullName>
    </submittedName>
</protein>
<sequence length="74" mass="8161">MLRTVFTIGLFAVLGLLALKIVFGIFGPLMALFLFLAVLALKIAFVGFIIYLILRVVSPGTAQRIRDRWSGSSF</sequence>
<evidence type="ECO:0000256" key="1">
    <source>
        <dbReference type="SAM" id="Phobius"/>
    </source>
</evidence>
<dbReference type="STRING" id="861299.J421_2670"/>
<dbReference type="RefSeq" id="WP_025411677.1">
    <property type="nucleotide sequence ID" value="NZ_CP007128.1"/>
</dbReference>
<reference evidence="2 3" key="1">
    <citation type="journal article" date="2014" name="Genome Announc.">
        <title>Genome Sequence and Methylome of Soil Bacterium Gemmatirosa kalamazoonensis KBS708T, a Member of the Rarely Cultivated Gemmatimonadetes Phylum.</title>
        <authorList>
            <person name="Debruyn J.M."/>
            <person name="Radosevich M."/>
            <person name="Wommack K.E."/>
            <person name="Polson S.W."/>
            <person name="Hauser L.J."/>
            <person name="Fawaz M.N."/>
            <person name="Korlach J."/>
            <person name="Tsai Y.C."/>
        </authorList>
    </citation>
    <scope>NUCLEOTIDE SEQUENCE [LARGE SCALE GENOMIC DNA]</scope>
    <source>
        <strain evidence="2 3">KBS708</strain>
    </source>
</reference>